<dbReference type="EMBL" id="CADEPI010000038">
    <property type="protein sequence ID" value="CAB3368471.1"/>
    <property type="molecule type" value="Genomic_DNA"/>
</dbReference>
<organism evidence="11 12">
    <name type="scientific">Cloeon dipterum</name>
    <dbReference type="NCBI Taxonomy" id="197152"/>
    <lineage>
        <taxon>Eukaryota</taxon>
        <taxon>Metazoa</taxon>
        <taxon>Ecdysozoa</taxon>
        <taxon>Arthropoda</taxon>
        <taxon>Hexapoda</taxon>
        <taxon>Insecta</taxon>
        <taxon>Pterygota</taxon>
        <taxon>Palaeoptera</taxon>
        <taxon>Ephemeroptera</taxon>
        <taxon>Pisciforma</taxon>
        <taxon>Baetidae</taxon>
        <taxon>Cloeon</taxon>
    </lineage>
</organism>
<evidence type="ECO:0000256" key="2">
    <source>
        <dbReference type="ARBA" id="ARBA00004496"/>
    </source>
</evidence>
<dbReference type="Pfam" id="PF03810">
    <property type="entry name" value="IBN_N"/>
    <property type="match status" value="1"/>
</dbReference>
<dbReference type="SMART" id="SM00913">
    <property type="entry name" value="IBN_N"/>
    <property type="match status" value="1"/>
</dbReference>
<dbReference type="GO" id="GO:0006606">
    <property type="term" value="P:protein import into nucleus"/>
    <property type="evidence" value="ECO:0007669"/>
    <property type="project" value="TreeGrafter"/>
</dbReference>
<dbReference type="FunFam" id="1.25.10.10:FF:000057">
    <property type="entry name" value="Exportin-2 isoform 1"/>
    <property type="match status" value="1"/>
</dbReference>
<dbReference type="InterPro" id="IPR005043">
    <property type="entry name" value="XPO2_C"/>
</dbReference>
<gene>
    <name evidence="11" type="ORF">CLODIP_2_CD07257</name>
</gene>
<dbReference type="SUPFAM" id="SSF48371">
    <property type="entry name" value="ARM repeat"/>
    <property type="match status" value="1"/>
</dbReference>
<dbReference type="PROSITE" id="PS50166">
    <property type="entry name" value="IMPORTIN_B_NT"/>
    <property type="match status" value="1"/>
</dbReference>
<dbReference type="AlphaFoldDB" id="A0A8S1CJL8"/>
<evidence type="ECO:0000256" key="7">
    <source>
        <dbReference type="ARBA" id="ARBA00022927"/>
    </source>
</evidence>
<dbReference type="GO" id="GO:0006611">
    <property type="term" value="P:protein export from nucleus"/>
    <property type="evidence" value="ECO:0007669"/>
    <property type="project" value="TreeGrafter"/>
</dbReference>
<evidence type="ECO:0000256" key="9">
    <source>
        <dbReference type="ARBA" id="ARBA00030693"/>
    </source>
</evidence>
<dbReference type="GO" id="GO:0031267">
    <property type="term" value="F:small GTPase binding"/>
    <property type="evidence" value="ECO:0007669"/>
    <property type="project" value="InterPro"/>
</dbReference>
<dbReference type="GO" id="GO:0005635">
    <property type="term" value="C:nuclear envelope"/>
    <property type="evidence" value="ECO:0007669"/>
    <property type="project" value="TreeGrafter"/>
</dbReference>
<keyword evidence="5" id="KW-0813">Transport</keyword>
<dbReference type="InterPro" id="IPR016024">
    <property type="entry name" value="ARM-type_fold"/>
</dbReference>
<evidence type="ECO:0000256" key="5">
    <source>
        <dbReference type="ARBA" id="ARBA00022448"/>
    </source>
</evidence>
<keyword evidence="12" id="KW-1185">Reference proteome</keyword>
<comment type="subcellular location">
    <subcellularLocation>
        <location evidence="2">Cytoplasm</location>
    </subcellularLocation>
    <subcellularLocation>
        <location evidence="1">Nucleus</location>
    </subcellularLocation>
</comment>
<evidence type="ECO:0000259" key="10">
    <source>
        <dbReference type="PROSITE" id="PS50166"/>
    </source>
</evidence>
<proteinExistence type="inferred from homology"/>
<dbReference type="Pfam" id="PF08506">
    <property type="entry name" value="Cse1"/>
    <property type="match status" value="1"/>
</dbReference>
<sequence>MSEFTSPTDTILMSEMELNDSNLQTLSGYLMQTLSPDAAVRRPAEKFLESIEGNKNYPLLLLHLVNKQDLDLSIRTSGAIVFKNFIKRNWEIVDDQNKIHEDDRSRVKAFIVDLMLGSPLNIQKQLSDAISIIGKFDFPKKWTDLLSKLTTKCETGDFNIINGVMHTAHSLFKRYRYEFKSQELWMEIKMVLNGFAPTLTDLFNKTVGLTAVHKDNLIAMRTLYSSLTIMCKVFCSLNSQDLPEYFEDNIALWMGHFHTLLVVQEPSLETDGDEEVGIMQELKSQICDNIAMYARKYDEEFGAYLPGFVTDIWGLLISLGPQPKYDLLVSNALQFLASVADRPTYSKLFEDTNALTSICEKVVIPNMEFRTSDEELFEDNPEEYIRRDIEGSDVDTRRRAACDLVRALSHHFEAKMTEIFSAYVMAMLAKYEQNPATNWKCKDSAIYMVTSLAAKGQTQRSGITQINELVNLTDFASKYIIPEIDNADVNKIPVIKADCVKYLMVFRSQLPGQIMLGVVPRLINLLESSSPVVHNYAAITTEKILLLRGLNNGPLVTSDMLAPVARQLFKNLFVMTSIAGAEENEYAMKALMRSISTLQENVMPFLPEILTKLTERLRITARNPSKPHFNHYLFETLSLAIRIVCKSNPEAVPSFEDVLFPIFQEILQADVQEFVPYVFQLLSLLLELRPSGTIPDSYMALFPCLMMPVLYERPGNIGPLIRLLQAFVSRGAAQISLDQLPPLLGIFQKLIASKANDHEGFYLVQTIFEHFPQSALEKYIKQIFIILFQRLSSSKTTKFIKNLIVFLCLFSIKYGAAKTVELVDSLQHQMFGMVLERIIIPDLQKVSGTMEKKIAASGVIALLCNCPPLFEGSYSQFWAPTLEALLKLFELPEDDSLLPDDHFIDVEDTPGYQAAYSRLAFAGDRVQSNIADIDNPQLHLATCLYKLTAAYPGRFGPIISQGLQADAQMVLNRYLQSANLSLC</sequence>
<name>A0A8S1CJL8_9INSE</name>
<comment type="caution">
    <text evidence="11">The sequence shown here is derived from an EMBL/GenBank/DDBJ whole genome shotgun (WGS) entry which is preliminary data.</text>
</comment>
<dbReference type="GO" id="GO:0005049">
    <property type="term" value="F:nuclear export signal receptor activity"/>
    <property type="evidence" value="ECO:0007669"/>
    <property type="project" value="TreeGrafter"/>
</dbReference>
<protein>
    <recommendedName>
        <fullName evidence="4">Exportin-2</fullName>
    </recommendedName>
    <alternativeName>
        <fullName evidence="9">Importin-alpha re-exporter</fullName>
    </alternativeName>
</protein>
<keyword evidence="7" id="KW-0653">Protein transport</keyword>
<evidence type="ECO:0000313" key="11">
    <source>
        <dbReference type="EMBL" id="CAB3368471.1"/>
    </source>
</evidence>
<dbReference type="PANTHER" id="PTHR10997:SF8">
    <property type="entry name" value="EXPORTIN-2"/>
    <property type="match status" value="1"/>
</dbReference>
<keyword evidence="8" id="KW-0539">Nucleus</keyword>
<evidence type="ECO:0000256" key="6">
    <source>
        <dbReference type="ARBA" id="ARBA00022490"/>
    </source>
</evidence>
<comment type="similarity">
    <text evidence="3">Belongs to the XPO2/CSE1 family.</text>
</comment>
<evidence type="ECO:0000313" key="12">
    <source>
        <dbReference type="Proteomes" id="UP000494165"/>
    </source>
</evidence>
<dbReference type="InterPro" id="IPR011989">
    <property type="entry name" value="ARM-like"/>
</dbReference>
<dbReference type="OrthoDB" id="3268246at2759"/>
<dbReference type="Gene3D" id="1.25.10.10">
    <property type="entry name" value="Leucine-rich Repeat Variant"/>
    <property type="match status" value="1"/>
</dbReference>
<keyword evidence="6" id="KW-0963">Cytoplasm</keyword>
<evidence type="ECO:0000256" key="3">
    <source>
        <dbReference type="ARBA" id="ARBA00008669"/>
    </source>
</evidence>
<dbReference type="GO" id="GO:0005829">
    <property type="term" value="C:cytosol"/>
    <property type="evidence" value="ECO:0007669"/>
    <property type="project" value="TreeGrafter"/>
</dbReference>
<feature type="domain" description="Importin N-terminal" evidence="10">
    <location>
        <begin position="44"/>
        <end position="117"/>
    </location>
</feature>
<evidence type="ECO:0000256" key="1">
    <source>
        <dbReference type="ARBA" id="ARBA00004123"/>
    </source>
</evidence>
<accession>A0A8S1CJL8</accession>
<dbReference type="PANTHER" id="PTHR10997">
    <property type="entry name" value="IMPORTIN-7, 8, 11"/>
    <property type="match status" value="1"/>
</dbReference>
<dbReference type="Pfam" id="PF03378">
    <property type="entry name" value="CAS_CSE1"/>
    <property type="match status" value="1"/>
</dbReference>
<dbReference type="InterPro" id="IPR013713">
    <property type="entry name" value="XPO2_central"/>
</dbReference>
<evidence type="ECO:0000256" key="8">
    <source>
        <dbReference type="ARBA" id="ARBA00023242"/>
    </source>
</evidence>
<dbReference type="Proteomes" id="UP000494165">
    <property type="component" value="Unassembled WGS sequence"/>
</dbReference>
<reference evidence="11 12" key="1">
    <citation type="submission" date="2020-04" db="EMBL/GenBank/DDBJ databases">
        <authorList>
            <person name="Alioto T."/>
            <person name="Alioto T."/>
            <person name="Gomez Garrido J."/>
        </authorList>
    </citation>
    <scope>NUCLEOTIDE SEQUENCE [LARGE SCALE GENOMIC DNA]</scope>
</reference>
<dbReference type="InterPro" id="IPR001494">
    <property type="entry name" value="Importin-beta_N"/>
</dbReference>
<evidence type="ECO:0000256" key="4">
    <source>
        <dbReference type="ARBA" id="ARBA00018945"/>
    </source>
</evidence>